<dbReference type="Pfam" id="PF02837">
    <property type="entry name" value="Glyco_hydro_2_N"/>
    <property type="match status" value="1"/>
</dbReference>
<dbReference type="InterPro" id="IPR006102">
    <property type="entry name" value="Ig-like_GH2"/>
</dbReference>
<dbReference type="InterPro" id="IPR006104">
    <property type="entry name" value="Glyco_hydro_2_N"/>
</dbReference>
<dbReference type="PROSITE" id="PS00719">
    <property type="entry name" value="GLYCOSYL_HYDROL_F2_1"/>
    <property type="match status" value="1"/>
</dbReference>
<evidence type="ECO:0000256" key="1">
    <source>
        <dbReference type="ARBA" id="ARBA00001412"/>
    </source>
</evidence>
<keyword evidence="11" id="KW-1185">Reference proteome</keyword>
<dbReference type="PANTHER" id="PTHR46323">
    <property type="entry name" value="BETA-GALACTOSIDASE"/>
    <property type="match status" value="1"/>
</dbReference>
<dbReference type="InterPro" id="IPR036156">
    <property type="entry name" value="Beta-gal/glucu_dom_sf"/>
</dbReference>
<dbReference type="SUPFAM" id="SSF49303">
    <property type="entry name" value="beta-Galactosidase/glucuronidase domain"/>
    <property type="match status" value="1"/>
</dbReference>
<accession>A0AAE3A2M0</accession>
<dbReference type="GO" id="GO:0009341">
    <property type="term" value="C:beta-galactosidase complex"/>
    <property type="evidence" value="ECO:0007669"/>
    <property type="project" value="TreeGrafter"/>
</dbReference>
<dbReference type="Gene3D" id="2.60.40.10">
    <property type="entry name" value="Immunoglobulins"/>
    <property type="match status" value="1"/>
</dbReference>
<dbReference type="InterPro" id="IPR023230">
    <property type="entry name" value="Glyco_hydro_2_CS"/>
</dbReference>
<dbReference type="Pfam" id="PF00703">
    <property type="entry name" value="Glyco_hydro_2"/>
    <property type="match status" value="1"/>
</dbReference>
<evidence type="ECO:0000259" key="8">
    <source>
        <dbReference type="Pfam" id="PF02836"/>
    </source>
</evidence>
<feature type="domain" description="Glycosyl hydrolases family 2 sugar binding" evidence="9">
    <location>
        <begin position="43"/>
        <end position="226"/>
    </location>
</feature>
<dbReference type="SUPFAM" id="SSF51445">
    <property type="entry name" value="(Trans)glycosidases"/>
    <property type="match status" value="1"/>
</dbReference>
<keyword evidence="5 6" id="KW-0326">Glycosidase</keyword>
<evidence type="ECO:0000256" key="6">
    <source>
        <dbReference type="RuleBase" id="RU361154"/>
    </source>
</evidence>
<sequence>MEADIRWLDDPKVFRVGQLPAHSDHPIYGDVEEAAEGKSSLVQSLDGNWEFAYSVNAKSRPVDFYRENADSAQFDTIRVPGHIELAGYDQIHYINTMYPWEGKIYRRPAYTLGKGLAEGAFSEAEYNPVGSYRKRFHLAEDLRGKRVIICFEGVEQAIYVWLNGHFVGYAEDSFTPSEFDLTPYIKEKDNLLAVEVHKRSTAAFLEDQDFFRFFGIFRSVELYAKPQWHVEDLWAKPYFSVEDGKGTLDAAIKISAEGEGQRPGKMRVCLSDANGKCLLEQTQILQSQAEQTLHLRETLAEKVIPWSHENPYLYQLEITLTDSEGEVTEVVPYKIGFRDFALDPQDKVMKLNGERLVICGVNRHEWNAASGRCISMEDMKWDIACFKRNNINAVRTCHYPDRMEWYTLCDEAGIYMMAETNLESHGSWQKMGAVEPSWNVPGSLPEWKEAVVDRARTNFECYKNHPSILFWSLGNESYAEDDIAAMQQFFKEKDDLRLVHYEGVFHNKAYEDVISDMESRMYAYPQEIIDYLENDPKKPYLLCEYMHDMGNSLGGMKSYMELLDRFEMYQGGFIWDYIDQALWVEDEVTGRGVLRYGGDFDDRPSDYEFSGNGILFADRSEKPAMQEVRYYYGTQNRNR</sequence>
<comment type="caution">
    <text evidence="10">The sequence shown here is derived from an EMBL/GenBank/DDBJ whole genome shotgun (WGS) entry which is preliminary data.</text>
</comment>
<dbReference type="InterPro" id="IPR008979">
    <property type="entry name" value="Galactose-bd-like_sf"/>
</dbReference>
<evidence type="ECO:0000313" key="10">
    <source>
        <dbReference type="EMBL" id="MCC2121204.1"/>
    </source>
</evidence>
<name>A0AAE3A2M0_9FIRM</name>
<evidence type="ECO:0000256" key="4">
    <source>
        <dbReference type="ARBA" id="ARBA00022801"/>
    </source>
</evidence>
<dbReference type="EC" id="3.2.1.23" evidence="3"/>
<dbReference type="EMBL" id="JAJEPV010000064">
    <property type="protein sequence ID" value="MCC2121204.1"/>
    <property type="molecule type" value="Genomic_DNA"/>
</dbReference>
<dbReference type="PRINTS" id="PR00132">
    <property type="entry name" value="GLHYDRLASE2"/>
</dbReference>
<dbReference type="GO" id="GO:0004565">
    <property type="term" value="F:beta-galactosidase activity"/>
    <property type="evidence" value="ECO:0007669"/>
    <property type="project" value="UniProtKB-EC"/>
</dbReference>
<evidence type="ECO:0000313" key="11">
    <source>
        <dbReference type="Proteomes" id="UP001197795"/>
    </source>
</evidence>
<comment type="catalytic activity">
    <reaction evidence="1">
        <text>Hydrolysis of terminal non-reducing beta-D-galactose residues in beta-D-galactosides.</text>
        <dbReference type="EC" id="3.2.1.23"/>
    </reaction>
</comment>
<dbReference type="InterPro" id="IPR050347">
    <property type="entry name" value="Bact_Beta-galactosidase"/>
</dbReference>
<dbReference type="Gene3D" id="2.60.120.260">
    <property type="entry name" value="Galactose-binding domain-like"/>
    <property type="match status" value="1"/>
</dbReference>
<organism evidence="10 11">
    <name type="scientific">Waltera acetigignens</name>
    <dbReference type="NCBI Taxonomy" id="2981769"/>
    <lineage>
        <taxon>Bacteria</taxon>
        <taxon>Bacillati</taxon>
        <taxon>Bacillota</taxon>
        <taxon>Clostridia</taxon>
        <taxon>Lachnospirales</taxon>
        <taxon>Lachnospiraceae</taxon>
        <taxon>Waltera</taxon>
    </lineage>
</organism>
<dbReference type="Gene3D" id="3.20.20.80">
    <property type="entry name" value="Glycosidases"/>
    <property type="match status" value="1"/>
</dbReference>
<keyword evidence="4 6" id="KW-0378">Hydrolase</keyword>
<evidence type="ECO:0000256" key="3">
    <source>
        <dbReference type="ARBA" id="ARBA00012756"/>
    </source>
</evidence>
<dbReference type="InterPro" id="IPR013783">
    <property type="entry name" value="Ig-like_fold"/>
</dbReference>
<dbReference type="AlphaFoldDB" id="A0AAE3A2M0"/>
<feature type="domain" description="Glycoside hydrolase family 2 catalytic" evidence="8">
    <location>
        <begin position="345"/>
        <end position="633"/>
    </location>
</feature>
<evidence type="ECO:0000256" key="5">
    <source>
        <dbReference type="ARBA" id="ARBA00023295"/>
    </source>
</evidence>
<dbReference type="InterPro" id="IPR006103">
    <property type="entry name" value="Glyco_hydro_2_cat"/>
</dbReference>
<reference evidence="10 11" key="1">
    <citation type="submission" date="2021-10" db="EMBL/GenBank/DDBJ databases">
        <title>Anaerobic single-cell dispensing facilitates the cultivation of human gut bacteria.</title>
        <authorList>
            <person name="Afrizal A."/>
        </authorList>
    </citation>
    <scope>NUCLEOTIDE SEQUENCE [LARGE SCALE GENOMIC DNA]</scope>
    <source>
        <strain evidence="10 11">CLA-AA-H273</strain>
    </source>
</reference>
<evidence type="ECO:0000259" key="7">
    <source>
        <dbReference type="Pfam" id="PF00703"/>
    </source>
</evidence>
<gene>
    <name evidence="10" type="ORF">LKD75_16720</name>
</gene>
<dbReference type="GO" id="GO:0005990">
    <property type="term" value="P:lactose catabolic process"/>
    <property type="evidence" value="ECO:0007669"/>
    <property type="project" value="TreeGrafter"/>
</dbReference>
<dbReference type="Pfam" id="PF02836">
    <property type="entry name" value="Glyco_hydro_2_C"/>
    <property type="match status" value="1"/>
</dbReference>
<dbReference type="PANTHER" id="PTHR46323:SF2">
    <property type="entry name" value="BETA-GALACTOSIDASE"/>
    <property type="match status" value="1"/>
</dbReference>
<dbReference type="InterPro" id="IPR006101">
    <property type="entry name" value="Glyco_hydro_2"/>
</dbReference>
<dbReference type="Proteomes" id="UP001197795">
    <property type="component" value="Unassembled WGS sequence"/>
</dbReference>
<feature type="domain" description="Glycoside hydrolase family 2 immunoglobulin-like beta-sandwich" evidence="7">
    <location>
        <begin position="229"/>
        <end position="338"/>
    </location>
</feature>
<evidence type="ECO:0000256" key="2">
    <source>
        <dbReference type="ARBA" id="ARBA00007401"/>
    </source>
</evidence>
<dbReference type="SUPFAM" id="SSF49785">
    <property type="entry name" value="Galactose-binding domain-like"/>
    <property type="match status" value="1"/>
</dbReference>
<proteinExistence type="inferred from homology"/>
<evidence type="ECO:0000259" key="9">
    <source>
        <dbReference type="Pfam" id="PF02837"/>
    </source>
</evidence>
<protein>
    <recommendedName>
        <fullName evidence="3">beta-galactosidase</fullName>
        <ecNumber evidence="3">3.2.1.23</ecNumber>
    </recommendedName>
</protein>
<dbReference type="InterPro" id="IPR017853">
    <property type="entry name" value="GH"/>
</dbReference>
<dbReference type="RefSeq" id="WP_227733941.1">
    <property type="nucleotide sequence ID" value="NZ_JAJEPV010000064.1"/>
</dbReference>
<comment type="similarity">
    <text evidence="2 6">Belongs to the glycosyl hydrolase 2 family.</text>
</comment>